<accession>A0A2T6FV34</accession>
<organism evidence="1 2">
    <name type="scientific">Paenibacillus elgii</name>
    <dbReference type="NCBI Taxonomy" id="189691"/>
    <lineage>
        <taxon>Bacteria</taxon>
        <taxon>Bacillati</taxon>
        <taxon>Bacillota</taxon>
        <taxon>Bacilli</taxon>
        <taxon>Bacillales</taxon>
        <taxon>Paenibacillaceae</taxon>
        <taxon>Paenibacillus</taxon>
    </lineage>
</organism>
<dbReference type="EMBL" id="PYHP01000078">
    <property type="protein sequence ID" value="PUA35762.1"/>
    <property type="molecule type" value="Genomic_DNA"/>
</dbReference>
<sequence>MLLAAIGYIVIITMFSASSGTDERTGQDSLMEPQLIGRVHLKWVVTVLDAGRVIEWHDLDHRILIRN</sequence>
<dbReference type="AlphaFoldDB" id="A0A2T6FV34"/>
<reference evidence="1 2" key="1">
    <citation type="submission" date="2018-03" db="EMBL/GenBank/DDBJ databases">
        <title>Genome sequence of Paenibacillus elgii strain AC13 an antimicrobial compound producing bacteria.</title>
        <authorList>
            <person name="Kurokawa A.S."/>
            <person name="Araujo J.F."/>
            <person name="Costa R.A."/>
            <person name="Ortega D.B."/>
            <person name="Pires A.S."/>
            <person name="Pappas G.J.Jr."/>
            <person name="Franco O.L."/>
            <person name="Barreto C."/>
            <person name="Magalhaes B.S."/>
            <person name="Kruger R.H."/>
        </authorList>
    </citation>
    <scope>NUCLEOTIDE SEQUENCE [LARGE SCALE GENOMIC DNA]</scope>
    <source>
        <strain evidence="1 2">AC13</strain>
    </source>
</reference>
<gene>
    <name evidence="1" type="ORF">C8Z91_29300</name>
</gene>
<protein>
    <submittedName>
        <fullName evidence="1">Uncharacterized protein</fullName>
    </submittedName>
</protein>
<proteinExistence type="predicted"/>
<evidence type="ECO:0000313" key="2">
    <source>
        <dbReference type="Proteomes" id="UP000244184"/>
    </source>
</evidence>
<comment type="caution">
    <text evidence="1">The sequence shown here is derived from an EMBL/GenBank/DDBJ whole genome shotgun (WGS) entry which is preliminary data.</text>
</comment>
<evidence type="ECO:0000313" key="1">
    <source>
        <dbReference type="EMBL" id="PUA35762.1"/>
    </source>
</evidence>
<dbReference type="Proteomes" id="UP000244184">
    <property type="component" value="Unassembled WGS sequence"/>
</dbReference>
<name>A0A2T6FV34_9BACL</name>